<dbReference type="PANTHER" id="PTHR43727">
    <property type="entry name" value="DIAMINOPIMELATE DECARBOXYLASE"/>
    <property type="match status" value="1"/>
</dbReference>
<dbReference type="EMBL" id="JAWJBA010000002">
    <property type="protein sequence ID" value="MDV2684379.1"/>
    <property type="molecule type" value="Genomic_DNA"/>
</dbReference>
<dbReference type="InterPro" id="IPR029066">
    <property type="entry name" value="PLP-binding_barrel"/>
</dbReference>
<organism evidence="4 5">
    <name type="scientific">Alkalihalophilus lindianensis</name>
    <dbReference type="NCBI Taxonomy" id="1630542"/>
    <lineage>
        <taxon>Bacteria</taxon>
        <taxon>Bacillati</taxon>
        <taxon>Bacillota</taxon>
        <taxon>Bacilli</taxon>
        <taxon>Bacillales</taxon>
        <taxon>Bacillaceae</taxon>
        <taxon>Alkalihalophilus</taxon>
    </lineage>
</organism>
<comment type="caution">
    <text evidence="4">The sequence shown here is derived from an EMBL/GenBank/DDBJ whole genome shotgun (WGS) entry which is preliminary data.</text>
</comment>
<proteinExistence type="predicted"/>
<comment type="cofactor">
    <cofactor evidence="1">
        <name>pyridoxal 5'-phosphate</name>
        <dbReference type="ChEBI" id="CHEBI:597326"/>
    </cofactor>
</comment>
<evidence type="ECO:0000256" key="1">
    <source>
        <dbReference type="ARBA" id="ARBA00001933"/>
    </source>
</evidence>
<evidence type="ECO:0000313" key="4">
    <source>
        <dbReference type="EMBL" id="MDV2684379.1"/>
    </source>
</evidence>
<dbReference type="Pfam" id="PF02784">
    <property type="entry name" value="Orn_Arg_deC_N"/>
    <property type="match status" value="1"/>
</dbReference>
<evidence type="ECO:0000313" key="5">
    <source>
        <dbReference type="Proteomes" id="UP001287282"/>
    </source>
</evidence>
<dbReference type="InterPro" id="IPR022644">
    <property type="entry name" value="De-COase2_N"/>
</dbReference>
<sequence length="391" mass="44135">MSILPKAPTHLLTHKPSIPSPAIIYDYDTIIRTVKQLKQDIEGIPNAILCFSVKANRNDYLLAQLASLGVGADVASVYELRAAHKAQMSPIYSTSPALTLEELDEMISHNIIFDFNSISQLTSYFEQTIDDRQAIGLRIKIPHLFEDDIVFGENSRFGIRVNEYMDWAEVSGRDVVVKQLHLHVGEIKNASSMEVIMRYIEEIIHHFPAVNTVNLGGGLTYLYSNEKEVKKTWQIVSQVMKRINRQMNREIKVVIEPGMLMLALSGYLYSTVCSSDLDGDVRTITLNSSAWNLTEWAYPEVIACYTANTDKERHNLYGNTCYENDVFIRSSMNNRLDVGDAVLLTPVGAYVSSMARTLHGYPVPDEWIFKDDTFIKAGDQHGKNSEEVLSM</sequence>
<name>A0ABU3X920_9BACI</name>
<gene>
    <name evidence="4" type="ORF">RYX56_08350</name>
</gene>
<dbReference type="RefSeq" id="WP_317121612.1">
    <property type="nucleotide sequence ID" value="NZ_JAWJBA010000002.1"/>
</dbReference>
<dbReference type="PANTHER" id="PTHR43727:SF3">
    <property type="entry name" value="GROUP IV DECARBOXYLASE"/>
    <property type="match status" value="1"/>
</dbReference>
<dbReference type="PRINTS" id="PR01179">
    <property type="entry name" value="ODADCRBXLASE"/>
</dbReference>
<dbReference type="InterPro" id="IPR000183">
    <property type="entry name" value="Orn/DAP/Arg_de-COase"/>
</dbReference>
<dbReference type="InterPro" id="IPR009006">
    <property type="entry name" value="Ala_racemase/Decarboxylase_C"/>
</dbReference>
<reference evidence="4 5" key="1">
    <citation type="submission" date="2023-10" db="EMBL/GenBank/DDBJ databases">
        <title>Screening of Alkalihalobacillus lindianensis BZ-TG-R113 and Its Alleviation of Salt Stress on Rapeseed Growth.</title>
        <authorList>
            <person name="Zhao B."/>
            <person name="Guo T."/>
        </authorList>
    </citation>
    <scope>NUCLEOTIDE SEQUENCE [LARGE SCALE GENOMIC DNA]</scope>
    <source>
        <strain evidence="4 5">BZ-TG-R113</strain>
    </source>
</reference>
<dbReference type="Proteomes" id="UP001287282">
    <property type="component" value="Unassembled WGS sequence"/>
</dbReference>
<dbReference type="Gene3D" id="2.40.37.10">
    <property type="entry name" value="Lyase, Ornithine Decarboxylase, Chain A, domain 1"/>
    <property type="match status" value="1"/>
</dbReference>
<evidence type="ECO:0000256" key="2">
    <source>
        <dbReference type="ARBA" id="ARBA00022898"/>
    </source>
</evidence>
<accession>A0ABU3X920</accession>
<keyword evidence="5" id="KW-1185">Reference proteome</keyword>
<evidence type="ECO:0000259" key="3">
    <source>
        <dbReference type="Pfam" id="PF02784"/>
    </source>
</evidence>
<dbReference type="Gene3D" id="3.20.20.10">
    <property type="entry name" value="Alanine racemase"/>
    <property type="match status" value="1"/>
</dbReference>
<protein>
    <recommendedName>
        <fullName evidence="3">Orn/DAP/Arg decarboxylase 2 N-terminal domain-containing protein</fullName>
    </recommendedName>
</protein>
<dbReference type="SUPFAM" id="SSF50621">
    <property type="entry name" value="Alanine racemase C-terminal domain-like"/>
    <property type="match status" value="1"/>
</dbReference>
<feature type="domain" description="Orn/DAP/Arg decarboxylase 2 N-terminal" evidence="3">
    <location>
        <begin position="29"/>
        <end position="261"/>
    </location>
</feature>
<keyword evidence="2" id="KW-0663">Pyridoxal phosphate</keyword>
<dbReference type="SUPFAM" id="SSF51419">
    <property type="entry name" value="PLP-binding barrel"/>
    <property type="match status" value="1"/>
</dbReference>